<evidence type="ECO:0008006" key="4">
    <source>
        <dbReference type="Google" id="ProtNLM"/>
    </source>
</evidence>
<dbReference type="AlphaFoldDB" id="A0AAW1LTG9"/>
<gene>
    <name evidence="2" type="ORF">QE152_g10838</name>
</gene>
<evidence type="ECO:0000313" key="3">
    <source>
        <dbReference type="Proteomes" id="UP001458880"/>
    </source>
</evidence>
<comment type="caution">
    <text evidence="2">The sequence shown here is derived from an EMBL/GenBank/DDBJ whole genome shotgun (WGS) entry which is preliminary data.</text>
</comment>
<proteinExistence type="predicted"/>
<dbReference type="EMBL" id="JASPKY010000102">
    <property type="protein sequence ID" value="KAK9737293.1"/>
    <property type="molecule type" value="Genomic_DNA"/>
</dbReference>
<evidence type="ECO:0000256" key="1">
    <source>
        <dbReference type="SAM" id="MobiDB-lite"/>
    </source>
</evidence>
<protein>
    <recommendedName>
        <fullName evidence="4">Transposase</fullName>
    </recommendedName>
</protein>
<sequence length="318" mass="36805">MMNNPYLRAASVRAPSSKKNHLQTGSLKKFLGRNPLLSDDQETDLVSSMRFAEIGLPVTRRILRPLVYKFCELNNIKHNFNRHARVAGKDWFKAFVKRHSEISRRKARFMNPARAQKLNKFIVDDHFKRLNEVYDHLHLKSHPEKIYNMDEKGCRLTIRHQQTVLAKKGAKRVHLQSSEHAESVTIAGCVNALGSAIPPMIIFKGKRLKPEIYDNLSQGSLVEKSAKDYMTNELFKEFLKHLARYKSPLSKLQIHSTYHYTVYLQTPLTNSNLSIKPSIDHLNTSGMLKFYHLWNKIQTKNSQRHDLILSFQMSGPNT</sequence>
<accession>A0AAW1LTG9</accession>
<dbReference type="Proteomes" id="UP001458880">
    <property type="component" value="Unassembled WGS sequence"/>
</dbReference>
<keyword evidence="3" id="KW-1185">Reference proteome</keyword>
<reference evidence="2 3" key="1">
    <citation type="journal article" date="2024" name="BMC Genomics">
        <title>De novo assembly and annotation of Popillia japonica's genome with initial clues to its potential as an invasive pest.</title>
        <authorList>
            <person name="Cucini C."/>
            <person name="Boschi S."/>
            <person name="Funari R."/>
            <person name="Cardaioli E."/>
            <person name="Iannotti N."/>
            <person name="Marturano G."/>
            <person name="Paoli F."/>
            <person name="Bruttini M."/>
            <person name="Carapelli A."/>
            <person name="Frati F."/>
            <person name="Nardi F."/>
        </authorList>
    </citation>
    <scope>NUCLEOTIDE SEQUENCE [LARGE SCALE GENOMIC DNA]</scope>
    <source>
        <strain evidence="2">DMR45628</strain>
    </source>
</reference>
<organism evidence="2 3">
    <name type="scientific">Popillia japonica</name>
    <name type="common">Japanese beetle</name>
    <dbReference type="NCBI Taxonomy" id="7064"/>
    <lineage>
        <taxon>Eukaryota</taxon>
        <taxon>Metazoa</taxon>
        <taxon>Ecdysozoa</taxon>
        <taxon>Arthropoda</taxon>
        <taxon>Hexapoda</taxon>
        <taxon>Insecta</taxon>
        <taxon>Pterygota</taxon>
        <taxon>Neoptera</taxon>
        <taxon>Endopterygota</taxon>
        <taxon>Coleoptera</taxon>
        <taxon>Polyphaga</taxon>
        <taxon>Scarabaeiformia</taxon>
        <taxon>Scarabaeidae</taxon>
        <taxon>Rutelinae</taxon>
        <taxon>Popillia</taxon>
    </lineage>
</organism>
<evidence type="ECO:0000313" key="2">
    <source>
        <dbReference type="EMBL" id="KAK9737293.1"/>
    </source>
</evidence>
<feature type="region of interest" description="Disordered" evidence="1">
    <location>
        <begin position="1"/>
        <end position="25"/>
    </location>
</feature>
<name>A0AAW1LTG9_POPJA</name>